<evidence type="ECO:0000256" key="3">
    <source>
        <dbReference type="ARBA" id="ARBA00022833"/>
    </source>
</evidence>
<feature type="coiled-coil region" evidence="4">
    <location>
        <begin position="110"/>
        <end position="165"/>
    </location>
</feature>
<evidence type="ECO:0000256" key="1">
    <source>
        <dbReference type="ARBA" id="ARBA00022723"/>
    </source>
</evidence>
<keyword evidence="4" id="KW-0175">Coiled coil</keyword>
<evidence type="ECO:0000313" key="6">
    <source>
        <dbReference type="Proteomes" id="UP000243459"/>
    </source>
</evidence>
<dbReference type="GO" id="GO:0008270">
    <property type="term" value="F:zinc ion binding"/>
    <property type="evidence" value="ECO:0007669"/>
    <property type="project" value="UniProtKB-KW"/>
</dbReference>
<evidence type="ECO:0000313" key="5">
    <source>
        <dbReference type="EMBL" id="ONK64247.1"/>
    </source>
</evidence>
<name>A0A5P1EGB3_ASPOF</name>
<keyword evidence="3" id="KW-0862">Zinc</keyword>
<proteinExistence type="predicted"/>
<keyword evidence="2" id="KW-0863">Zinc-finger</keyword>
<protein>
    <submittedName>
        <fullName evidence="5">Uncharacterized protein</fullName>
    </submittedName>
</protein>
<dbReference type="Proteomes" id="UP000243459">
    <property type="component" value="Chromosome 7"/>
</dbReference>
<organism evidence="5 6">
    <name type="scientific">Asparagus officinalis</name>
    <name type="common">Garden asparagus</name>
    <dbReference type="NCBI Taxonomy" id="4686"/>
    <lineage>
        <taxon>Eukaryota</taxon>
        <taxon>Viridiplantae</taxon>
        <taxon>Streptophyta</taxon>
        <taxon>Embryophyta</taxon>
        <taxon>Tracheophyta</taxon>
        <taxon>Spermatophyta</taxon>
        <taxon>Magnoliopsida</taxon>
        <taxon>Liliopsida</taxon>
        <taxon>Asparagales</taxon>
        <taxon>Asparagaceae</taxon>
        <taxon>Asparagoideae</taxon>
        <taxon>Asparagus</taxon>
    </lineage>
</organism>
<dbReference type="GO" id="GO:0004842">
    <property type="term" value="F:ubiquitin-protein transferase activity"/>
    <property type="evidence" value="ECO:0007669"/>
    <property type="project" value="TreeGrafter"/>
</dbReference>
<dbReference type="EMBL" id="CM007387">
    <property type="protein sequence ID" value="ONK64247.1"/>
    <property type="molecule type" value="Genomic_DNA"/>
</dbReference>
<dbReference type="Gramene" id="ONK64247">
    <property type="protein sequence ID" value="ONK64247"/>
    <property type="gene ID" value="A4U43_C07F23650"/>
</dbReference>
<reference evidence="6" key="1">
    <citation type="journal article" date="2017" name="Nat. Commun.">
        <title>The asparagus genome sheds light on the origin and evolution of a young Y chromosome.</title>
        <authorList>
            <person name="Harkess A."/>
            <person name="Zhou J."/>
            <person name="Xu C."/>
            <person name="Bowers J.E."/>
            <person name="Van der Hulst R."/>
            <person name="Ayyampalayam S."/>
            <person name="Mercati F."/>
            <person name="Riccardi P."/>
            <person name="McKain M.R."/>
            <person name="Kakrana A."/>
            <person name="Tang H."/>
            <person name="Ray J."/>
            <person name="Groenendijk J."/>
            <person name="Arikit S."/>
            <person name="Mathioni S.M."/>
            <person name="Nakano M."/>
            <person name="Shan H."/>
            <person name="Telgmann-Rauber A."/>
            <person name="Kanno A."/>
            <person name="Yue Z."/>
            <person name="Chen H."/>
            <person name="Li W."/>
            <person name="Chen Y."/>
            <person name="Xu X."/>
            <person name="Zhang Y."/>
            <person name="Luo S."/>
            <person name="Chen H."/>
            <person name="Gao J."/>
            <person name="Mao Z."/>
            <person name="Pires J.C."/>
            <person name="Luo M."/>
            <person name="Kudrna D."/>
            <person name="Wing R.A."/>
            <person name="Meyers B.C."/>
            <person name="Yi K."/>
            <person name="Kong H."/>
            <person name="Lavrijsen P."/>
            <person name="Sunseri F."/>
            <person name="Falavigna A."/>
            <person name="Ye Y."/>
            <person name="Leebens-Mack J.H."/>
            <person name="Chen G."/>
        </authorList>
    </citation>
    <scope>NUCLEOTIDE SEQUENCE [LARGE SCALE GENOMIC DNA]</scope>
    <source>
        <strain evidence="6">cv. DH0086</strain>
    </source>
</reference>
<keyword evidence="1" id="KW-0479">Metal-binding</keyword>
<evidence type="ECO:0000256" key="2">
    <source>
        <dbReference type="ARBA" id="ARBA00022771"/>
    </source>
</evidence>
<sequence length="208" mass="23884">MDIPISLQSSINNAPNQIGGDFYQFAPEQQDHNLLPLPPNIDMGSGFSINHPNLFDLSNSFADLMETQRREMEQYLKLQNDWIRVGLLQQNRQHMTSLARVFEYKMAILLKQKELELNMLKNQIAALKECFIREMEEKEVWKRAAMEKEETVISLREQMQKQQNINISSGHGINEEAVGPSLCALQDFLNACPICGDEKIDSIEVCLE</sequence>
<keyword evidence="6" id="KW-1185">Reference proteome</keyword>
<dbReference type="PANTHER" id="PTHR42647:SF22">
    <property type="entry name" value="BOI-RELATED E3 UBIQUITIN-PROTEIN LIGASE 2-RELATED"/>
    <property type="match status" value="1"/>
</dbReference>
<dbReference type="AlphaFoldDB" id="A0A5P1EGB3"/>
<evidence type="ECO:0000256" key="4">
    <source>
        <dbReference type="SAM" id="Coils"/>
    </source>
</evidence>
<gene>
    <name evidence="5" type="ORF">A4U43_C07F23650</name>
</gene>
<dbReference type="PANTHER" id="PTHR42647">
    <property type="entry name" value="SBP (S-RIBONUCLEASE BINDING PROTEIN) FAMILY PROTEIN"/>
    <property type="match status" value="1"/>
</dbReference>
<accession>A0A5P1EGB3</accession>